<evidence type="ECO:0000313" key="2">
    <source>
        <dbReference type="EMBL" id="KAH8025157.1"/>
    </source>
</evidence>
<evidence type="ECO:0008006" key="4">
    <source>
        <dbReference type="Google" id="ProtNLM"/>
    </source>
</evidence>
<dbReference type="AlphaFoldDB" id="A0A9J6DSK5"/>
<organism evidence="2 3">
    <name type="scientific">Rhipicephalus microplus</name>
    <name type="common">Cattle tick</name>
    <name type="synonym">Boophilus microplus</name>
    <dbReference type="NCBI Taxonomy" id="6941"/>
    <lineage>
        <taxon>Eukaryota</taxon>
        <taxon>Metazoa</taxon>
        <taxon>Ecdysozoa</taxon>
        <taxon>Arthropoda</taxon>
        <taxon>Chelicerata</taxon>
        <taxon>Arachnida</taxon>
        <taxon>Acari</taxon>
        <taxon>Parasitiformes</taxon>
        <taxon>Ixodida</taxon>
        <taxon>Ixodoidea</taxon>
        <taxon>Ixodidae</taxon>
        <taxon>Rhipicephalinae</taxon>
        <taxon>Rhipicephalus</taxon>
        <taxon>Boophilus</taxon>
    </lineage>
</organism>
<dbReference type="Proteomes" id="UP000821866">
    <property type="component" value="Unassembled WGS sequence"/>
</dbReference>
<protein>
    <recommendedName>
        <fullName evidence="4">Gag-like protein</fullName>
    </recommendedName>
</protein>
<reference evidence="2" key="2">
    <citation type="submission" date="2021-09" db="EMBL/GenBank/DDBJ databases">
        <authorList>
            <person name="Jia N."/>
            <person name="Wang J."/>
            <person name="Shi W."/>
            <person name="Du L."/>
            <person name="Sun Y."/>
            <person name="Zhan W."/>
            <person name="Jiang J."/>
            <person name="Wang Q."/>
            <person name="Zhang B."/>
            <person name="Ji P."/>
            <person name="Sakyi L.B."/>
            <person name="Cui X."/>
            <person name="Yuan T."/>
            <person name="Jiang B."/>
            <person name="Yang W."/>
            <person name="Lam T.T.-Y."/>
            <person name="Chang Q."/>
            <person name="Ding S."/>
            <person name="Wang X."/>
            <person name="Zhu J."/>
            <person name="Ruan X."/>
            <person name="Zhao L."/>
            <person name="Wei J."/>
            <person name="Que T."/>
            <person name="Du C."/>
            <person name="Cheng J."/>
            <person name="Dai P."/>
            <person name="Han X."/>
            <person name="Huang E."/>
            <person name="Gao Y."/>
            <person name="Liu J."/>
            <person name="Shao H."/>
            <person name="Ye R."/>
            <person name="Li L."/>
            <person name="Wei W."/>
            <person name="Wang X."/>
            <person name="Wang C."/>
            <person name="Huo Q."/>
            <person name="Li W."/>
            <person name="Guo W."/>
            <person name="Chen H."/>
            <person name="Chen S."/>
            <person name="Zhou L."/>
            <person name="Zhou L."/>
            <person name="Ni X."/>
            <person name="Tian J."/>
            <person name="Zhou Y."/>
            <person name="Sheng Y."/>
            <person name="Liu T."/>
            <person name="Pan Y."/>
            <person name="Xia L."/>
            <person name="Li J."/>
            <person name="Zhao F."/>
            <person name="Cao W."/>
        </authorList>
    </citation>
    <scope>NUCLEOTIDE SEQUENCE</scope>
    <source>
        <strain evidence="2">Rmic-2018</strain>
        <tissue evidence="2">Larvae</tissue>
    </source>
</reference>
<name>A0A9J6DSK5_RHIMP</name>
<feature type="compositionally biased region" description="Basic and acidic residues" evidence="1">
    <location>
        <begin position="1"/>
        <end position="27"/>
    </location>
</feature>
<keyword evidence="3" id="KW-1185">Reference proteome</keyword>
<feature type="region of interest" description="Disordered" evidence="1">
    <location>
        <begin position="90"/>
        <end position="122"/>
    </location>
</feature>
<comment type="caution">
    <text evidence="2">The sequence shown here is derived from an EMBL/GenBank/DDBJ whole genome shotgun (WGS) entry which is preliminary data.</text>
</comment>
<feature type="compositionally biased region" description="Basic and acidic residues" evidence="1">
    <location>
        <begin position="94"/>
        <end position="105"/>
    </location>
</feature>
<feature type="compositionally biased region" description="Basic and acidic residues" evidence="1">
    <location>
        <begin position="40"/>
        <end position="60"/>
    </location>
</feature>
<evidence type="ECO:0000313" key="3">
    <source>
        <dbReference type="Proteomes" id="UP000821866"/>
    </source>
</evidence>
<accession>A0A9J6DSK5</accession>
<gene>
    <name evidence="2" type="ORF">HPB51_003999</name>
</gene>
<sequence length="466" mass="52828">MTGETKTKKCFTKERSKDGKKKEKKEPTCSTSMQSALVSEKTKVGDDKCKKSPEGIDLRAKRTASPDYWDDSSDLSQSFSEIRPCMANQPKQQFRTETEKDDISRDIGGGKMESPREECGGQGLPDLRTSAILHCDKEFLDLLVVTQHEVPQVSQHLRGLLNEFQKVKEIALQVVEKNAYLEGRVRELARIKLAETRTFAEVTRTNLANKGRDGENRSTPSERKAVLLVRALEDEEETSSGEVREKLVRHFDPITLGLKDVDLRPIRGGVAVTTTSATAIKNSQDRVMEHEQTKKFETKIVDAAEPEIRLISVDRHVDSKDISRILLEQNEIEGAVEDIKVVWRTDRKFGSHVTLRISDIGLAKKIVQKQSVNIGWSKCRVMENVYLPKCTYCTRLGHREGNCYAKKARCTECGGNHYYKDCREEEKSCPLCVDAGKQAVDHSMWDGPCPTFEGRYQRRRRELGFA</sequence>
<evidence type="ECO:0000256" key="1">
    <source>
        <dbReference type="SAM" id="MobiDB-lite"/>
    </source>
</evidence>
<dbReference type="EMBL" id="JABSTU010000007">
    <property type="protein sequence ID" value="KAH8025157.1"/>
    <property type="molecule type" value="Genomic_DNA"/>
</dbReference>
<feature type="region of interest" description="Disordered" evidence="1">
    <location>
        <begin position="1"/>
        <end position="73"/>
    </location>
</feature>
<reference evidence="2" key="1">
    <citation type="journal article" date="2020" name="Cell">
        <title>Large-Scale Comparative Analyses of Tick Genomes Elucidate Their Genetic Diversity and Vector Capacities.</title>
        <authorList>
            <consortium name="Tick Genome and Microbiome Consortium (TIGMIC)"/>
            <person name="Jia N."/>
            <person name="Wang J."/>
            <person name="Shi W."/>
            <person name="Du L."/>
            <person name="Sun Y."/>
            <person name="Zhan W."/>
            <person name="Jiang J.F."/>
            <person name="Wang Q."/>
            <person name="Zhang B."/>
            <person name="Ji P."/>
            <person name="Bell-Sakyi L."/>
            <person name="Cui X.M."/>
            <person name="Yuan T.T."/>
            <person name="Jiang B.G."/>
            <person name="Yang W.F."/>
            <person name="Lam T.T."/>
            <person name="Chang Q.C."/>
            <person name="Ding S.J."/>
            <person name="Wang X.J."/>
            <person name="Zhu J.G."/>
            <person name="Ruan X.D."/>
            <person name="Zhao L."/>
            <person name="Wei J.T."/>
            <person name="Ye R.Z."/>
            <person name="Que T.C."/>
            <person name="Du C.H."/>
            <person name="Zhou Y.H."/>
            <person name="Cheng J.X."/>
            <person name="Dai P.F."/>
            <person name="Guo W.B."/>
            <person name="Han X.H."/>
            <person name="Huang E.J."/>
            <person name="Li L.F."/>
            <person name="Wei W."/>
            <person name="Gao Y.C."/>
            <person name="Liu J.Z."/>
            <person name="Shao H.Z."/>
            <person name="Wang X."/>
            <person name="Wang C.C."/>
            <person name="Yang T.C."/>
            <person name="Huo Q.B."/>
            <person name="Li W."/>
            <person name="Chen H.Y."/>
            <person name="Chen S.E."/>
            <person name="Zhou L.G."/>
            <person name="Ni X.B."/>
            <person name="Tian J.H."/>
            <person name="Sheng Y."/>
            <person name="Liu T."/>
            <person name="Pan Y.S."/>
            <person name="Xia L.Y."/>
            <person name="Li J."/>
            <person name="Zhao F."/>
            <person name="Cao W.C."/>
        </authorList>
    </citation>
    <scope>NUCLEOTIDE SEQUENCE</scope>
    <source>
        <strain evidence="2">Rmic-2018</strain>
    </source>
</reference>
<proteinExistence type="predicted"/>